<dbReference type="GO" id="GO:0003700">
    <property type="term" value="F:DNA-binding transcription factor activity"/>
    <property type="evidence" value="ECO:0007669"/>
    <property type="project" value="InterPro"/>
</dbReference>
<accession>A0A0H2MGV6</accession>
<evidence type="ECO:0000259" key="4">
    <source>
        <dbReference type="PROSITE" id="PS01124"/>
    </source>
</evidence>
<keyword evidence="3" id="KW-0804">Transcription</keyword>
<dbReference type="SUPFAM" id="SSF46689">
    <property type="entry name" value="Homeodomain-like"/>
    <property type="match status" value="2"/>
</dbReference>
<reference evidence="5 6" key="1">
    <citation type="submission" date="2015-03" db="EMBL/GenBank/DDBJ databases">
        <title>Genome Sequence of Kiloniella spongiae MEBiC09566, isolated from a marine sponge.</title>
        <authorList>
            <person name="Shao Z."/>
            <person name="Wang L."/>
            <person name="Li X."/>
        </authorList>
    </citation>
    <scope>NUCLEOTIDE SEQUENCE [LARGE SCALE GENOMIC DNA]</scope>
    <source>
        <strain evidence="5 6">MEBiC09566</strain>
    </source>
</reference>
<evidence type="ECO:0000256" key="1">
    <source>
        <dbReference type="ARBA" id="ARBA00023015"/>
    </source>
</evidence>
<dbReference type="PANTHER" id="PTHR46796">
    <property type="entry name" value="HTH-TYPE TRANSCRIPTIONAL ACTIVATOR RHAS-RELATED"/>
    <property type="match status" value="1"/>
</dbReference>
<evidence type="ECO:0000313" key="5">
    <source>
        <dbReference type="EMBL" id="KLN61628.1"/>
    </source>
</evidence>
<evidence type="ECO:0000256" key="3">
    <source>
        <dbReference type="ARBA" id="ARBA00023163"/>
    </source>
</evidence>
<dbReference type="AlphaFoldDB" id="A0A0H2MGV6"/>
<comment type="caution">
    <text evidence="5">The sequence shown here is derived from an EMBL/GenBank/DDBJ whole genome shotgun (WGS) entry which is preliminary data.</text>
</comment>
<dbReference type="EMBL" id="LAQL01000003">
    <property type="protein sequence ID" value="KLN61628.1"/>
    <property type="molecule type" value="Genomic_DNA"/>
</dbReference>
<dbReference type="InterPro" id="IPR020449">
    <property type="entry name" value="Tscrpt_reg_AraC-type_HTH"/>
</dbReference>
<dbReference type="InterPro" id="IPR009057">
    <property type="entry name" value="Homeodomain-like_sf"/>
</dbReference>
<dbReference type="Pfam" id="PF12833">
    <property type="entry name" value="HTH_18"/>
    <property type="match status" value="1"/>
</dbReference>
<name>A0A0H2MGV6_9PROT</name>
<organism evidence="5 6">
    <name type="scientific">Kiloniella spongiae</name>
    <dbReference type="NCBI Taxonomy" id="1489064"/>
    <lineage>
        <taxon>Bacteria</taxon>
        <taxon>Pseudomonadati</taxon>
        <taxon>Pseudomonadota</taxon>
        <taxon>Alphaproteobacteria</taxon>
        <taxon>Rhodospirillales</taxon>
        <taxon>Kiloniellaceae</taxon>
        <taxon>Kiloniella</taxon>
    </lineage>
</organism>
<sequence>MNNISAKNISTDLLSEVFSTLRLRSQLYFKTDFKGPYAIELPHEQRRIRFHLVLQGSCWLTPDGMESQLLSEGDLVLVPDGVAQVISHSENFDYPRPVVLSDAMEQGHFAEGVFVYGAGEGRCRLLCGFCQFDEDIDHPVLINLPSLLVLNQKDLGPEPWMSGALQLLKLEAELAGQGRNGILSRLLEIIFIQLVRRLALDPDHAHKGFIAALSDIQLSKALNAIHKTPEKGWKVNSLAEAAGMSRARFADYFTRMVGLPPIEYLTLWRLMRARLLLSSTDYSIDRIAELCGYASTPSFSSRFKRQYGQGPGAYRRAVKV</sequence>
<proteinExistence type="predicted"/>
<dbReference type="InterPro" id="IPR050204">
    <property type="entry name" value="AraC_XylS_family_regulators"/>
</dbReference>
<dbReference type="Pfam" id="PF12852">
    <property type="entry name" value="Cupin_6"/>
    <property type="match status" value="1"/>
</dbReference>
<evidence type="ECO:0000256" key="2">
    <source>
        <dbReference type="ARBA" id="ARBA00023125"/>
    </source>
</evidence>
<gene>
    <name evidence="5" type="ORF">WH96_04615</name>
</gene>
<dbReference type="OrthoDB" id="9802263at2"/>
<dbReference type="RefSeq" id="WP_047762963.1">
    <property type="nucleotide sequence ID" value="NZ_LAQL01000003.1"/>
</dbReference>
<dbReference type="PANTHER" id="PTHR46796:SF7">
    <property type="entry name" value="ARAC FAMILY TRANSCRIPTIONAL REGULATOR"/>
    <property type="match status" value="1"/>
</dbReference>
<dbReference type="Gene3D" id="1.10.10.60">
    <property type="entry name" value="Homeodomain-like"/>
    <property type="match status" value="2"/>
</dbReference>
<protein>
    <recommendedName>
        <fullName evidence="4">HTH araC/xylS-type domain-containing protein</fullName>
    </recommendedName>
</protein>
<dbReference type="SMART" id="SM00342">
    <property type="entry name" value="HTH_ARAC"/>
    <property type="match status" value="1"/>
</dbReference>
<dbReference type="STRING" id="1489064.WH96_04615"/>
<feature type="domain" description="HTH araC/xylS-type" evidence="4">
    <location>
        <begin position="219"/>
        <end position="317"/>
    </location>
</feature>
<dbReference type="PROSITE" id="PS01124">
    <property type="entry name" value="HTH_ARAC_FAMILY_2"/>
    <property type="match status" value="1"/>
</dbReference>
<keyword evidence="2" id="KW-0238">DNA-binding</keyword>
<dbReference type="GO" id="GO:0043565">
    <property type="term" value="F:sequence-specific DNA binding"/>
    <property type="evidence" value="ECO:0007669"/>
    <property type="project" value="InterPro"/>
</dbReference>
<dbReference type="InterPro" id="IPR032783">
    <property type="entry name" value="AraC_lig"/>
</dbReference>
<keyword evidence="1" id="KW-0805">Transcription regulation</keyword>
<dbReference type="InterPro" id="IPR018060">
    <property type="entry name" value="HTH_AraC"/>
</dbReference>
<evidence type="ECO:0000313" key="6">
    <source>
        <dbReference type="Proteomes" id="UP000035444"/>
    </source>
</evidence>
<dbReference type="Proteomes" id="UP000035444">
    <property type="component" value="Unassembled WGS sequence"/>
</dbReference>
<keyword evidence="6" id="KW-1185">Reference proteome</keyword>
<dbReference type="PRINTS" id="PR00032">
    <property type="entry name" value="HTHARAC"/>
</dbReference>